<gene>
    <name evidence="1" type="ORF">ACOLOM_LOCUS338</name>
</gene>
<evidence type="ECO:0000313" key="1">
    <source>
        <dbReference type="EMBL" id="CAG8442744.1"/>
    </source>
</evidence>
<dbReference type="Proteomes" id="UP000789525">
    <property type="component" value="Unassembled WGS sequence"/>
</dbReference>
<keyword evidence="2" id="KW-1185">Reference proteome</keyword>
<protein>
    <submittedName>
        <fullName evidence="1">16305_t:CDS:1</fullName>
    </submittedName>
</protein>
<comment type="caution">
    <text evidence="1">The sequence shown here is derived from an EMBL/GenBank/DDBJ whole genome shotgun (WGS) entry which is preliminary data.</text>
</comment>
<organism evidence="1 2">
    <name type="scientific">Acaulospora colombiana</name>
    <dbReference type="NCBI Taxonomy" id="27376"/>
    <lineage>
        <taxon>Eukaryota</taxon>
        <taxon>Fungi</taxon>
        <taxon>Fungi incertae sedis</taxon>
        <taxon>Mucoromycota</taxon>
        <taxon>Glomeromycotina</taxon>
        <taxon>Glomeromycetes</taxon>
        <taxon>Diversisporales</taxon>
        <taxon>Acaulosporaceae</taxon>
        <taxon>Acaulospora</taxon>
    </lineage>
</organism>
<dbReference type="EMBL" id="CAJVPT010000317">
    <property type="protein sequence ID" value="CAG8442744.1"/>
    <property type="molecule type" value="Genomic_DNA"/>
</dbReference>
<reference evidence="1" key="1">
    <citation type="submission" date="2021-06" db="EMBL/GenBank/DDBJ databases">
        <authorList>
            <person name="Kallberg Y."/>
            <person name="Tangrot J."/>
            <person name="Rosling A."/>
        </authorList>
    </citation>
    <scope>NUCLEOTIDE SEQUENCE</scope>
    <source>
        <strain evidence="1">CL356</strain>
    </source>
</reference>
<proteinExistence type="predicted"/>
<name>A0ACA9JYL4_9GLOM</name>
<sequence>MDYFDEEPEKRFANQYSEQQILASGYANQNIGTINSRCTTLGKRQNDGPEGTPKEKRQDTTDVLSTARAINKANTNDMEDNNIYITSVNDTPQKKKRNEDQPLPRSHLPIPGSRFDASSEFISS</sequence>
<evidence type="ECO:0000313" key="2">
    <source>
        <dbReference type="Proteomes" id="UP000789525"/>
    </source>
</evidence>
<accession>A0ACA9JYL4</accession>